<accession>A0A0F4JLD8</accession>
<name>A0A0F4JLD8_9ACTN</name>
<keyword evidence="2" id="KW-1185">Reference proteome</keyword>
<dbReference type="Proteomes" id="UP000033551">
    <property type="component" value="Unassembled WGS sequence"/>
</dbReference>
<gene>
    <name evidence="1" type="ORF">VR44_11590</name>
</gene>
<evidence type="ECO:0000313" key="2">
    <source>
        <dbReference type="Proteomes" id="UP000033551"/>
    </source>
</evidence>
<reference evidence="1 2" key="1">
    <citation type="submission" date="2015-02" db="EMBL/GenBank/DDBJ databases">
        <authorList>
            <person name="Ju K.-S."/>
            <person name="Doroghazi J.R."/>
            <person name="Metcalf W."/>
        </authorList>
    </citation>
    <scope>NUCLEOTIDE SEQUENCE [LARGE SCALE GENOMIC DNA]</scope>
    <source>
        <strain evidence="1 2">NRRL ISP-5550</strain>
    </source>
</reference>
<comment type="caution">
    <text evidence="1">The sequence shown here is derived from an EMBL/GenBank/DDBJ whole genome shotgun (WGS) entry which is preliminary data.</text>
</comment>
<dbReference type="EMBL" id="JZWV01000275">
    <property type="protein sequence ID" value="KJY34634.1"/>
    <property type="molecule type" value="Genomic_DNA"/>
</dbReference>
<protein>
    <submittedName>
        <fullName evidence="1">Uncharacterized protein</fullName>
    </submittedName>
</protein>
<dbReference type="AlphaFoldDB" id="A0A0F4JLD8"/>
<evidence type="ECO:0000313" key="1">
    <source>
        <dbReference type="EMBL" id="KJY34634.1"/>
    </source>
</evidence>
<organism evidence="1 2">
    <name type="scientific">Streptomyces katrae</name>
    <dbReference type="NCBI Taxonomy" id="68223"/>
    <lineage>
        <taxon>Bacteria</taxon>
        <taxon>Bacillati</taxon>
        <taxon>Actinomycetota</taxon>
        <taxon>Actinomycetes</taxon>
        <taxon>Kitasatosporales</taxon>
        <taxon>Streptomycetaceae</taxon>
        <taxon>Streptomyces</taxon>
    </lineage>
</organism>
<proteinExistence type="predicted"/>
<sequence length="74" mass="8046">MGVRSDRDGPEPGPRPGHVYVESVGGPLAGELVDVCGWEPREIVDQAMLMWDHGRFGPASRPEEDLRHRLAAAG</sequence>
<dbReference type="PATRIC" id="fig|68223.7.peg.6229"/>